<dbReference type="AlphaFoldDB" id="A0A2V1IP38"/>
<organism evidence="2 3">
    <name type="scientific">Duncaniella muris</name>
    <dbReference type="NCBI Taxonomy" id="2094150"/>
    <lineage>
        <taxon>Bacteria</taxon>
        <taxon>Pseudomonadati</taxon>
        <taxon>Bacteroidota</taxon>
        <taxon>Bacteroidia</taxon>
        <taxon>Bacteroidales</taxon>
        <taxon>Muribaculaceae</taxon>
        <taxon>Duncaniella</taxon>
    </lineage>
</organism>
<protein>
    <submittedName>
        <fullName evidence="2">DNA-binding protein</fullName>
    </submittedName>
</protein>
<proteinExistence type="predicted"/>
<dbReference type="PANTHER" id="PTHR34585:SF22">
    <property type="entry name" value="HELIX-TURN-HELIX DOMAIN-CONTAINING PROTEIN"/>
    <property type="match status" value="1"/>
</dbReference>
<dbReference type="InterPro" id="IPR009061">
    <property type="entry name" value="DNA-bd_dom_put_sf"/>
</dbReference>
<dbReference type="EMBL" id="PUEC01000018">
    <property type="protein sequence ID" value="PWB01812.1"/>
    <property type="molecule type" value="Genomic_DNA"/>
</dbReference>
<gene>
    <name evidence="2" type="ORF">C5O23_08575</name>
</gene>
<evidence type="ECO:0000313" key="2">
    <source>
        <dbReference type="EMBL" id="PWB01812.1"/>
    </source>
</evidence>
<dbReference type="Pfam" id="PF12728">
    <property type="entry name" value="HTH_17"/>
    <property type="match status" value="1"/>
</dbReference>
<dbReference type="InterPro" id="IPR041657">
    <property type="entry name" value="HTH_17"/>
</dbReference>
<dbReference type="SUPFAM" id="SSF46955">
    <property type="entry name" value="Putative DNA-binding domain"/>
    <property type="match status" value="1"/>
</dbReference>
<evidence type="ECO:0000313" key="3">
    <source>
        <dbReference type="Proteomes" id="UP000244905"/>
    </source>
</evidence>
<dbReference type="RefSeq" id="WP_107032534.1">
    <property type="nucleotide sequence ID" value="NZ_PUEC01000018.1"/>
</dbReference>
<sequence>MKEIYDKEHDVIRKFLSMGRRNIEMLEEIALEYKPFLMGKRFITDAQLSERLGISRRTLQDFRDRGIIPFYRLDGKILYEETDIEEYLSSIYIPKY</sequence>
<keyword evidence="2" id="KW-0238">DNA-binding</keyword>
<dbReference type="GO" id="GO:0003677">
    <property type="term" value="F:DNA binding"/>
    <property type="evidence" value="ECO:0007669"/>
    <property type="project" value="UniProtKB-KW"/>
</dbReference>
<dbReference type="Proteomes" id="UP000244905">
    <property type="component" value="Unassembled WGS sequence"/>
</dbReference>
<keyword evidence="3" id="KW-1185">Reference proteome</keyword>
<evidence type="ECO:0000259" key="1">
    <source>
        <dbReference type="Pfam" id="PF12728"/>
    </source>
</evidence>
<dbReference type="PANTHER" id="PTHR34585">
    <property type="match status" value="1"/>
</dbReference>
<reference evidence="3" key="1">
    <citation type="submission" date="2018-02" db="EMBL/GenBank/DDBJ databases">
        <authorList>
            <person name="Clavel T."/>
            <person name="Strowig T."/>
        </authorList>
    </citation>
    <scope>NUCLEOTIDE SEQUENCE [LARGE SCALE GENOMIC DNA]</scope>
    <source>
        <strain evidence="3">DSM 103720</strain>
    </source>
</reference>
<feature type="domain" description="Helix-turn-helix" evidence="1">
    <location>
        <begin position="44"/>
        <end position="89"/>
    </location>
</feature>
<dbReference type="GeneID" id="82526398"/>
<accession>A0A2V1IP38</accession>
<comment type="caution">
    <text evidence="2">The sequence shown here is derived from an EMBL/GenBank/DDBJ whole genome shotgun (WGS) entry which is preliminary data.</text>
</comment>
<name>A0A2V1IP38_9BACT</name>